<comment type="caution">
    <text evidence="2">The sequence shown here is derived from an EMBL/GenBank/DDBJ whole genome shotgun (WGS) entry which is preliminary data.</text>
</comment>
<dbReference type="CDD" id="cd02947">
    <property type="entry name" value="TRX_family"/>
    <property type="match status" value="1"/>
</dbReference>
<evidence type="ECO:0000259" key="1">
    <source>
        <dbReference type="Pfam" id="PF13098"/>
    </source>
</evidence>
<gene>
    <name evidence="2" type="ORF">LCGC14_1516130</name>
</gene>
<dbReference type="InterPro" id="IPR012336">
    <property type="entry name" value="Thioredoxin-like_fold"/>
</dbReference>
<protein>
    <recommendedName>
        <fullName evidence="1">Thioredoxin-like fold domain-containing protein</fullName>
    </recommendedName>
</protein>
<accession>A0A0F9J038</accession>
<dbReference type="Gene3D" id="3.40.30.10">
    <property type="entry name" value="Glutaredoxin"/>
    <property type="match status" value="1"/>
</dbReference>
<dbReference type="AlphaFoldDB" id="A0A0F9J038"/>
<evidence type="ECO:0000313" key="2">
    <source>
        <dbReference type="EMBL" id="KKM62989.1"/>
    </source>
</evidence>
<dbReference type="SUPFAM" id="SSF52833">
    <property type="entry name" value="Thioredoxin-like"/>
    <property type="match status" value="1"/>
</dbReference>
<dbReference type="EMBL" id="LAZR01011185">
    <property type="protein sequence ID" value="KKM62989.1"/>
    <property type="molecule type" value="Genomic_DNA"/>
</dbReference>
<dbReference type="InterPro" id="IPR036249">
    <property type="entry name" value="Thioredoxin-like_sf"/>
</dbReference>
<organism evidence="2">
    <name type="scientific">marine sediment metagenome</name>
    <dbReference type="NCBI Taxonomy" id="412755"/>
    <lineage>
        <taxon>unclassified sequences</taxon>
        <taxon>metagenomes</taxon>
        <taxon>ecological metagenomes</taxon>
    </lineage>
</organism>
<name>A0A0F9J038_9ZZZZ</name>
<proteinExistence type="predicted"/>
<feature type="domain" description="Thioredoxin-like fold" evidence="1">
    <location>
        <begin position="23"/>
        <end position="109"/>
    </location>
</feature>
<dbReference type="Pfam" id="PF13098">
    <property type="entry name" value="Thioredoxin_2"/>
    <property type="match status" value="1"/>
</dbReference>
<reference evidence="2" key="1">
    <citation type="journal article" date="2015" name="Nature">
        <title>Complex archaea that bridge the gap between prokaryotes and eukaryotes.</title>
        <authorList>
            <person name="Spang A."/>
            <person name="Saw J.H."/>
            <person name="Jorgensen S.L."/>
            <person name="Zaremba-Niedzwiedzka K."/>
            <person name="Martijn J."/>
            <person name="Lind A.E."/>
            <person name="van Eijk R."/>
            <person name="Schleper C."/>
            <person name="Guy L."/>
            <person name="Ettema T.J."/>
        </authorList>
    </citation>
    <scope>NUCLEOTIDE SEQUENCE</scope>
</reference>
<sequence length="125" mass="14078">MKSLLTAIVFSLLFSASALASELLMVHHPLCPFCKAFMRDVALDYSTTKQGKALPLVILDITILENREWLKREMQAGNIKEIHGTPTFIIYNDGKEVGRVVGYGGKEWFYEKLDEAVKESVQGKE</sequence>